<dbReference type="Pfam" id="PF06722">
    <property type="entry name" value="EryCIII-like_C"/>
    <property type="match status" value="1"/>
</dbReference>
<comment type="caution">
    <text evidence="3">The sequence shown here is derived from an EMBL/GenBank/DDBJ whole genome shotgun (WGS) entry which is preliminary data.</text>
</comment>
<dbReference type="GO" id="GO:0005975">
    <property type="term" value="P:carbohydrate metabolic process"/>
    <property type="evidence" value="ECO:0007669"/>
    <property type="project" value="InterPro"/>
</dbReference>
<accession>A0A917D8E7</accession>
<evidence type="ECO:0008006" key="5">
    <source>
        <dbReference type="Google" id="ProtNLM"/>
    </source>
</evidence>
<feature type="domain" description="Erythromycin biosynthesis protein CIII-like C-terminal" evidence="2">
    <location>
        <begin position="300"/>
        <end position="417"/>
    </location>
</feature>
<dbReference type="AlphaFoldDB" id="A0A917D8E7"/>
<dbReference type="SUPFAM" id="SSF53756">
    <property type="entry name" value="UDP-Glycosyltransferase/glycogen phosphorylase"/>
    <property type="match status" value="1"/>
</dbReference>
<sequence>MNIVFTVSGTRGDVQPAVVLGSELQRRGHDVSMGVPPNLEPFSAAAGLKTRPFGYDTRAHMNSDLVRTGTRTGTLRQRAAAVAELWNYGWDQMVEETLELTDGADVVVTGVTTEQIALTVAESRGMAFATVQHAPIRRNRLFSPIPGAPDSLPSWATLATWSAYDSLLWTLTSHRENTVRRRLGLPTVRSGVPGRIESAGGVEIQAYDAALCPELEADWTAHRPFVGFLDLDPELRASIGEDIELDQDTASWIAQGPPPVYFGFGSMPVPDPESLVSTIAAACAAVGERAVISAGWNDFDVSSQPGDDVRVIGAVNHDRLFPLCRAVVHHGGAGSTAAGLRAGKPTLVCWVSSDQPFWGSRLTRLGLGASTSLRGMTTESLTAGLRTVLSHETGSTAQRFAQTMVGPRSAVERAADLVEGRVAPK</sequence>
<evidence type="ECO:0000313" key="3">
    <source>
        <dbReference type="EMBL" id="GGG12848.1"/>
    </source>
</evidence>
<dbReference type="PANTHER" id="PTHR48050">
    <property type="entry name" value="STEROL 3-BETA-GLUCOSYLTRANSFERASE"/>
    <property type="match status" value="1"/>
</dbReference>
<reference evidence="3" key="2">
    <citation type="submission" date="2020-09" db="EMBL/GenBank/DDBJ databases">
        <authorList>
            <person name="Sun Q."/>
            <person name="Sedlacek I."/>
        </authorList>
    </citation>
    <scope>NUCLEOTIDE SEQUENCE</scope>
    <source>
        <strain evidence="3">CCM 7905</strain>
    </source>
</reference>
<evidence type="ECO:0000259" key="2">
    <source>
        <dbReference type="Pfam" id="PF06722"/>
    </source>
</evidence>
<dbReference type="FunFam" id="3.40.50.2000:FF:000009">
    <property type="entry name" value="Sterol 3-beta-glucosyltransferase UGT80A2"/>
    <property type="match status" value="1"/>
</dbReference>
<dbReference type="GO" id="GO:0016758">
    <property type="term" value="F:hexosyltransferase activity"/>
    <property type="evidence" value="ECO:0007669"/>
    <property type="project" value="InterPro"/>
</dbReference>
<protein>
    <recommendedName>
        <fullName evidence="5">Glycosyltransferase</fullName>
    </recommendedName>
</protein>
<dbReference type="InterPro" id="IPR004276">
    <property type="entry name" value="GlycoTrans_28_N"/>
</dbReference>
<dbReference type="RefSeq" id="WP_188545526.1">
    <property type="nucleotide sequence ID" value="NZ_BMCU01000003.1"/>
</dbReference>
<dbReference type="PANTHER" id="PTHR48050:SF13">
    <property type="entry name" value="STEROL 3-BETA-GLUCOSYLTRANSFERASE UGT80A2"/>
    <property type="match status" value="1"/>
</dbReference>
<dbReference type="EMBL" id="BMCU01000003">
    <property type="protein sequence ID" value="GGG12848.1"/>
    <property type="molecule type" value="Genomic_DNA"/>
</dbReference>
<name>A0A917D8E7_9NOCA</name>
<dbReference type="Pfam" id="PF03033">
    <property type="entry name" value="Glyco_transf_28"/>
    <property type="match status" value="1"/>
</dbReference>
<dbReference type="GO" id="GO:0033072">
    <property type="term" value="P:vancomycin biosynthetic process"/>
    <property type="evidence" value="ECO:0007669"/>
    <property type="project" value="UniProtKB-ARBA"/>
</dbReference>
<dbReference type="CDD" id="cd03784">
    <property type="entry name" value="GT1_Gtf-like"/>
    <property type="match status" value="1"/>
</dbReference>
<feature type="domain" description="Glycosyltransferase family 28 N-terminal" evidence="1">
    <location>
        <begin position="3"/>
        <end position="83"/>
    </location>
</feature>
<dbReference type="GO" id="GO:0008194">
    <property type="term" value="F:UDP-glycosyltransferase activity"/>
    <property type="evidence" value="ECO:0007669"/>
    <property type="project" value="InterPro"/>
</dbReference>
<keyword evidence="4" id="KW-1185">Reference proteome</keyword>
<dbReference type="InterPro" id="IPR010610">
    <property type="entry name" value="EryCIII-like_C"/>
</dbReference>
<organism evidence="3 4">
    <name type="scientific">Rhodococcoides trifolii</name>
    <dbReference type="NCBI Taxonomy" id="908250"/>
    <lineage>
        <taxon>Bacteria</taxon>
        <taxon>Bacillati</taxon>
        <taxon>Actinomycetota</taxon>
        <taxon>Actinomycetes</taxon>
        <taxon>Mycobacteriales</taxon>
        <taxon>Nocardiaceae</taxon>
        <taxon>Rhodococcoides</taxon>
    </lineage>
</organism>
<evidence type="ECO:0000313" key="4">
    <source>
        <dbReference type="Proteomes" id="UP000654257"/>
    </source>
</evidence>
<reference evidence="3" key="1">
    <citation type="journal article" date="2014" name="Int. J. Syst. Evol. Microbiol.">
        <title>Complete genome sequence of Corynebacterium casei LMG S-19264T (=DSM 44701T), isolated from a smear-ripened cheese.</title>
        <authorList>
            <consortium name="US DOE Joint Genome Institute (JGI-PGF)"/>
            <person name="Walter F."/>
            <person name="Albersmeier A."/>
            <person name="Kalinowski J."/>
            <person name="Ruckert C."/>
        </authorList>
    </citation>
    <scope>NUCLEOTIDE SEQUENCE</scope>
    <source>
        <strain evidence="3">CCM 7905</strain>
    </source>
</reference>
<proteinExistence type="predicted"/>
<dbReference type="Proteomes" id="UP000654257">
    <property type="component" value="Unassembled WGS sequence"/>
</dbReference>
<dbReference type="Gene3D" id="3.40.50.2000">
    <property type="entry name" value="Glycogen Phosphorylase B"/>
    <property type="match status" value="2"/>
</dbReference>
<dbReference type="InterPro" id="IPR050426">
    <property type="entry name" value="Glycosyltransferase_28"/>
</dbReference>
<dbReference type="InterPro" id="IPR002213">
    <property type="entry name" value="UDP_glucos_trans"/>
</dbReference>
<gene>
    <name evidence="3" type="ORF">GCM10007304_28550</name>
</gene>
<evidence type="ECO:0000259" key="1">
    <source>
        <dbReference type="Pfam" id="PF03033"/>
    </source>
</evidence>